<name>A0A3A4NZC4_ABYX5</name>
<proteinExistence type="predicted"/>
<sequence>MSEDGAAPINEAALLGRPVKDQDMRVSDTGVSGKSGGLTSAMWRTLVSGANRRMRGFLLAVLVPAAINFSPSPIVRDVVAEPAVTLQLGTSQAEIGDRIPLRIVVEGKNDFSEPILPPVSGLEIVFQGRAQSVQIVNMQVNSSKIFNYIIIPQQVGDYTLGPAHVEYAGASVTSNSASLKVAASNGTRPASKKERGVLIEASVDNDKPYLGQQVTLLFRFARTAGARIRNAGYELPDLSSFWSEGVESRREYAQNINGLDYLVTEIAIPLFPVKEGELTIGPVVLRYDEVVASRSEPQSSSFQDPFGRSVFDDDFFKMFRSENIVKRTAQTGPITVHVRPIPSQDRPEEYGGGVGKFSMMARLSSDQVKVGESITLTLSLSGEGNIRDLADPKVEMKDVKIYSDNPAVTVKNYHEKIVGEKVYKFALVPQQAGRLQIPEIAIPYYNPESERFEFASSTMLEVEVLPAEKETLVLKKADGSGKSPAASALDDLLPIHERIGQMQSSQLGVWLRRIRPLAYPLPILVYAFCFVYARRRERLRTDVAYRRLKFASRTAEAYLADAEDSFNRKDFKTVFSKTAKAVSEYIAAKLNIASAGLTPVEIEELLTARGAQPEVVSELREFLDFCDYGRFTSSRKSSNAARDCMARARRLLERLEDEEGIGR</sequence>
<reference evidence="1 2" key="1">
    <citation type="journal article" date="2017" name="ISME J.">
        <title>Energy and carbon metabolisms in a deep terrestrial subsurface fluid microbial community.</title>
        <authorList>
            <person name="Momper L."/>
            <person name="Jungbluth S.P."/>
            <person name="Lee M.D."/>
            <person name="Amend J.P."/>
        </authorList>
    </citation>
    <scope>NUCLEOTIDE SEQUENCE [LARGE SCALE GENOMIC DNA]</scope>
    <source>
        <strain evidence="1">SURF_5</strain>
    </source>
</reference>
<evidence type="ECO:0000313" key="2">
    <source>
        <dbReference type="Proteomes" id="UP000265882"/>
    </source>
</evidence>
<gene>
    <name evidence="1" type="ORF">C4520_08130</name>
</gene>
<dbReference type="Pfam" id="PF13584">
    <property type="entry name" value="BatD"/>
    <property type="match status" value="2"/>
</dbReference>
<comment type="caution">
    <text evidence="1">The sequence shown here is derived from an EMBL/GenBank/DDBJ whole genome shotgun (WGS) entry which is preliminary data.</text>
</comment>
<dbReference type="Proteomes" id="UP000265882">
    <property type="component" value="Unassembled WGS sequence"/>
</dbReference>
<evidence type="ECO:0000313" key="1">
    <source>
        <dbReference type="EMBL" id="RJP22460.1"/>
    </source>
</evidence>
<organism evidence="1 2">
    <name type="scientific">Abyssobacteria bacterium (strain SURF_5)</name>
    <dbReference type="NCBI Taxonomy" id="2093360"/>
    <lineage>
        <taxon>Bacteria</taxon>
        <taxon>Pseudomonadati</taxon>
        <taxon>Candidatus Hydrogenedentota</taxon>
        <taxon>Candidatus Abyssobacteria</taxon>
    </lineage>
</organism>
<dbReference type="EMBL" id="QZKU01000057">
    <property type="protein sequence ID" value="RJP22460.1"/>
    <property type="molecule type" value="Genomic_DNA"/>
</dbReference>
<dbReference type="PANTHER" id="PTHR40940">
    <property type="entry name" value="PROTEIN BATD-RELATED"/>
    <property type="match status" value="1"/>
</dbReference>
<protein>
    <submittedName>
        <fullName evidence="1">Protein BatD</fullName>
    </submittedName>
</protein>
<dbReference type="AlphaFoldDB" id="A0A3A4NZC4"/>
<dbReference type="InterPro" id="IPR025738">
    <property type="entry name" value="BatD"/>
</dbReference>
<accession>A0A3A4NZC4</accession>
<dbReference type="PANTHER" id="PTHR40940:SF2">
    <property type="entry name" value="BATD"/>
    <property type="match status" value="1"/>
</dbReference>